<dbReference type="InterPro" id="IPR038591">
    <property type="entry name" value="NolW-like_sf"/>
</dbReference>
<dbReference type="GO" id="GO:0015628">
    <property type="term" value="P:protein secretion by the type II secretion system"/>
    <property type="evidence" value="ECO:0007669"/>
    <property type="project" value="InterPro"/>
</dbReference>
<keyword evidence="17" id="KW-1185">Reference proteome</keyword>
<accession>A0A1I7NFN3</accession>
<evidence type="ECO:0000256" key="12">
    <source>
        <dbReference type="SAM" id="SignalP"/>
    </source>
</evidence>
<evidence type="ECO:0000256" key="10">
    <source>
        <dbReference type="RuleBase" id="RU004004"/>
    </source>
</evidence>
<dbReference type="InterPro" id="IPR005644">
    <property type="entry name" value="NolW-like"/>
</dbReference>
<keyword evidence="8" id="KW-0472">Membrane</keyword>
<dbReference type="GO" id="GO:0009279">
    <property type="term" value="C:cell outer membrane"/>
    <property type="evidence" value="ECO:0007669"/>
    <property type="project" value="UniProtKB-SubCell"/>
</dbReference>
<dbReference type="GO" id="GO:0015627">
    <property type="term" value="C:type II protein secretion system complex"/>
    <property type="evidence" value="ECO:0007669"/>
    <property type="project" value="InterPro"/>
</dbReference>
<feature type="domain" description="Type II/III secretion system secretin-like" evidence="13">
    <location>
        <begin position="550"/>
        <end position="717"/>
    </location>
</feature>
<dbReference type="Pfam" id="PF00263">
    <property type="entry name" value="Secretin"/>
    <property type="match status" value="1"/>
</dbReference>
<dbReference type="InterPro" id="IPR001775">
    <property type="entry name" value="GspD/PilQ"/>
</dbReference>
<dbReference type="InterPro" id="IPR049371">
    <property type="entry name" value="GspD-like_N0"/>
</dbReference>
<evidence type="ECO:0000256" key="3">
    <source>
        <dbReference type="ARBA" id="ARBA00022448"/>
    </source>
</evidence>
<dbReference type="Pfam" id="PF21305">
    <property type="entry name" value="type_II_gspD_N0"/>
    <property type="match status" value="1"/>
</dbReference>
<feature type="compositionally biased region" description="Polar residues" evidence="11">
    <location>
        <begin position="421"/>
        <end position="441"/>
    </location>
</feature>
<dbReference type="Gene3D" id="3.30.1370.120">
    <property type="match status" value="2"/>
</dbReference>
<evidence type="ECO:0000259" key="14">
    <source>
        <dbReference type="Pfam" id="PF03958"/>
    </source>
</evidence>
<dbReference type="InterPro" id="IPR013356">
    <property type="entry name" value="T2SS_GspD"/>
</dbReference>
<evidence type="ECO:0000313" key="16">
    <source>
        <dbReference type="EMBL" id="SFV33450.1"/>
    </source>
</evidence>
<dbReference type="AlphaFoldDB" id="A0A1I7NFN3"/>
<dbReference type="Proteomes" id="UP000199423">
    <property type="component" value="Unassembled WGS sequence"/>
</dbReference>
<name>A0A1I7NFN3_9HYPH</name>
<feature type="chain" id="PRO_5011705825" evidence="12">
    <location>
        <begin position="27"/>
        <end position="751"/>
    </location>
</feature>
<feature type="region of interest" description="Disordered" evidence="11">
    <location>
        <begin position="359"/>
        <end position="406"/>
    </location>
</feature>
<dbReference type="PANTHER" id="PTHR30332">
    <property type="entry name" value="PROBABLE GENERAL SECRETION PATHWAY PROTEIN D"/>
    <property type="match status" value="1"/>
</dbReference>
<sequence length="751" mass="80256">MKARSWCWLVFCVSVAGLMLTGCSQGIPKAPYLEPPDLMGQLANADLGPAAPMTASINGRDRPPSSETRTDIYPGSPSVPVQRKAFTGVSEARDGYYELNFADAELSELAKVIFRDTLNKPYVFDTRVQGRVTISTGGPVARNELLAVFEAVLQMNRAALISDGTLYRIVPDSEKSTQNVSIFDYKKERSEIGPGYGVSIMALNYVSTDTMMTMLEQLSSGQDVLRASIFNNLLIIRGTAAEREQLLELAATFDVNWMKNQSAAIFTLANAAPDEVISELQQVFRAEEQGKGLIRFKPIARLNAILALSDKPALLRDAATWVQRLDRGGAEAEGYYVYRVENGRAKDLAALLTASFAGGSGASTERPAEESEVAPTLAASQTSSSSNFNNASNKSSLNGDGAAAGPLEKRSGIASDGLLASSRNDNAGHTSDANTTLSGGNDASGVRITADERNNSLLIKASGRKYREILGVLRKIDRAPMQVLINATLAEVTLNDNLQYGVQFFLQKTKGLDGALGFTNGQSIDIAPAVPGLNFIVGAVATNPKIILDALAKETAVRIVSSPSVVVLHNQPATLQVGDQVPVSTKSATNLTASDPVVVNEIEFKNTGVILNVTPRINSNGLVTMEVEQEISAVARSTSSDTLTPTISQRRITSTIAVQSGQMVVLGGLISEQADQQKSRVPVVDKIPYLGDVLGANTERSRSRTELVIFLRPSVIRNPGDASNVAEAVRASMHSLAPQPAAWDMNVKPVK</sequence>
<keyword evidence="4" id="KW-1134">Transmembrane beta strand</keyword>
<evidence type="ECO:0000256" key="5">
    <source>
        <dbReference type="ARBA" id="ARBA00022692"/>
    </source>
</evidence>
<dbReference type="PROSITE" id="PS51257">
    <property type="entry name" value="PROKAR_LIPOPROTEIN"/>
    <property type="match status" value="1"/>
</dbReference>
<protein>
    <submittedName>
        <fullName evidence="16">Type II secretion system protein D (GspD)</fullName>
    </submittedName>
</protein>
<feature type="region of interest" description="Disordered" evidence="11">
    <location>
        <begin position="418"/>
        <end position="446"/>
    </location>
</feature>
<feature type="region of interest" description="Disordered" evidence="11">
    <location>
        <begin position="52"/>
        <end position="74"/>
    </location>
</feature>
<keyword evidence="3 10" id="KW-0813">Transport</keyword>
<dbReference type="Pfam" id="PF03958">
    <property type="entry name" value="Secretin_N"/>
    <property type="match status" value="1"/>
</dbReference>
<evidence type="ECO:0000259" key="15">
    <source>
        <dbReference type="Pfam" id="PF21305"/>
    </source>
</evidence>
<evidence type="ECO:0000256" key="6">
    <source>
        <dbReference type="ARBA" id="ARBA00022729"/>
    </source>
</evidence>
<dbReference type="OrthoDB" id="9775455at2"/>
<feature type="compositionally biased region" description="Basic and acidic residues" evidence="11">
    <location>
        <begin position="59"/>
        <end position="70"/>
    </location>
</feature>
<comment type="similarity">
    <text evidence="2">Belongs to the bacterial secretin family. GSP D subfamily.</text>
</comment>
<evidence type="ECO:0000256" key="7">
    <source>
        <dbReference type="ARBA" id="ARBA00022927"/>
    </source>
</evidence>
<reference evidence="17" key="1">
    <citation type="submission" date="2016-10" db="EMBL/GenBank/DDBJ databases">
        <authorList>
            <person name="Varghese N."/>
            <person name="Submissions S."/>
        </authorList>
    </citation>
    <scope>NUCLEOTIDE SEQUENCE [LARGE SCALE GENOMIC DNA]</scope>
    <source>
        <strain evidence="17">DSM 1565</strain>
    </source>
</reference>
<evidence type="ECO:0000256" key="11">
    <source>
        <dbReference type="SAM" id="MobiDB-lite"/>
    </source>
</evidence>
<keyword evidence="6 12" id="KW-0732">Signal</keyword>
<evidence type="ECO:0000313" key="17">
    <source>
        <dbReference type="Proteomes" id="UP000199423"/>
    </source>
</evidence>
<evidence type="ECO:0000256" key="4">
    <source>
        <dbReference type="ARBA" id="ARBA00022452"/>
    </source>
</evidence>
<feature type="domain" description="NolW-like" evidence="14">
    <location>
        <begin position="337"/>
        <end position="482"/>
    </location>
</feature>
<dbReference type="RefSeq" id="WP_092867531.1">
    <property type="nucleotide sequence ID" value="NZ_FPCH01000002.1"/>
</dbReference>
<dbReference type="Gene3D" id="3.55.50.30">
    <property type="match status" value="1"/>
</dbReference>
<keyword evidence="5" id="KW-0812">Transmembrane</keyword>
<dbReference type="InterPro" id="IPR050810">
    <property type="entry name" value="Bact_Secretion_Sys_Channel"/>
</dbReference>
<keyword evidence="7" id="KW-0653">Protein transport</keyword>
<dbReference type="PRINTS" id="PR01032">
    <property type="entry name" value="PHAGEIV"/>
</dbReference>
<evidence type="ECO:0000256" key="8">
    <source>
        <dbReference type="ARBA" id="ARBA00023136"/>
    </source>
</evidence>
<feature type="domain" description="GspD-like N0" evidence="15">
    <location>
        <begin position="99"/>
        <end position="169"/>
    </location>
</feature>
<organism evidence="16 17">
    <name type="scientific">Hyphomicrobium facile</name>
    <dbReference type="NCBI Taxonomy" id="51670"/>
    <lineage>
        <taxon>Bacteria</taxon>
        <taxon>Pseudomonadati</taxon>
        <taxon>Pseudomonadota</taxon>
        <taxon>Alphaproteobacteria</taxon>
        <taxon>Hyphomicrobiales</taxon>
        <taxon>Hyphomicrobiaceae</taxon>
        <taxon>Hyphomicrobium</taxon>
    </lineage>
</organism>
<dbReference type="InterPro" id="IPR004846">
    <property type="entry name" value="T2SS/T3SS_dom"/>
</dbReference>
<comment type="subcellular location">
    <subcellularLocation>
        <location evidence="1 10">Cell outer membrane</location>
    </subcellularLocation>
</comment>
<feature type="signal peptide" evidence="12">
    <location>
        <begin position="1"/>
        <end position="26"/>
    </location>
</feature>
<dbReference type="NCBIfam" id="TIGR02517">
    <property type="entry name" value="type_II_gspD"/>
    <property type="match status" value="1"/>
</dbReference>
<keyword evidence="9" id="KW-0998">Cell outer membrane</keyword>
<dbReference type="PRINTS" id="PR00811">
    <property type="entry name" value="BCTERIALGSPD"/>
</dbReference>
<dbReference type="STRING" id="51670.SAMN04488557_1995"/>
<evidence type="ECO:0000256" key="1">
    <source>
        <dbReference type="ARBA" id="ARBA00004442"/>
    </source>
</evidence>
<evidence type="ECO:0000256" key="2">
    <source>
        <dbReference type="ARBA" id="ARBA00006980"/>
    </source>
</evidence>
<feature type="compositionally biased region" description="Low complexity" evidence="11">
    <location>
        <begin position="380"/>
        <end position="398"/>
    </location>
</feature>
<dbReference type="EMBL" id="FPCH01000002">
    <property type="protein sequence ID" value="SFV33450.1"/>
    <property type="molecule type" value="Genomic_DNA"/>
</dbReference>
<gene>
    <name evidence="16" type="ORF">SAMN04488557_1995</name>
</gene>
<proteinExistence type="inferred from homology"/>
<evidence type="ECO:0000259" key="13">
    <source>
        <dbReference type="Pfam" id="PF00263"/>
    </source>
</evidence>
<evidence type="ECO:0000256" key="9">
    <source>
        <dbReference type="ARBA" id="ARBA00023237"/>
    </source>
</evidence>
<dbReference type="PANTHER" id="PTHR30332:SF25">
    <property type="entry name" value="SECRETIN XPSD"/>
    <property type="match status" value="1"/>
</dbReference>